<proteinExistence type="predicted"/>
<reference evidence="1 2" key="1">
    <citation type="journal article" date="2018" name="Front. Plant Sci.">
        <title>Red Clover (Trifolium pratense) and Zigzag Clover (T. medium) - A Picture of Genomic Similarities and Differences.</title>
        <authorList>
            <person name="Dluhosova J."/>
            <person name="Istvanek J."/>
            <person name="Nedelnik J."/>
            <person name="Repkova J."/>
        </authorList>
    </citation>
    <scope>NUCLEOTIDE SEQUENCE [LARGE SCALE GENOMIC DNA]</scope>
    <source>
        <strain evidence="2">cv. 10/8</strain>
        <tissue evidence="1">Leaf</tissue>
    </source>
</reference>
<sequence>IVTAKPSQSRAHPSCGFGSRRGSVLDAAVAGKSDRPSCSYCLALEHVTDAVVTGELRVATPILELVSPAGTV</sequence>
<dbReference type="EMBL" id="LXQA010538220">
    <property type="protein sequence ID" value="MCI57958.1"/>
    <property type="molecule type" value="Genomic_DNA"/>
</dbReference>
<dbReference type="AlphaFoldDB" id="A0A392TA91"/>
<accession>A0A392TA91</accession>
<comment type="caution">
    <text evidence="1">The sequence shown here is derived from an EMBL/GenBank/DDBJ whole genome shotgun (WGS) entry which is preliminary data.</text>
</comment>
<evidence type="ECO:0000313" key="2">
    <source>
        <dbReference type="Proteomes" id="UP000265520"/>
    </source>
</evidence>
<protein>
    <submittedName>
        <fullName evidence="1">Uncharacterized protein</fullName>
    </submittedName>
</protein>
<organism evidence="1 2">
    <name type="scientific">Trifolium medium</name>
    <dbReference type="NCBI Taxonomy" id="97028"/>
    <lineage>
        <taxon>Eukaryota</taxon>
        <taxon>Viridiplantae</taxon>
        <taxon>Streptophyta</taxon>
        <taxon>Embryophyta</taxon>
        <taxon>Tracheophyta</taxon>
        <taxon>Spermatophyta</taxon>
        <taxon>Magnoliopsida</taxon>
        <taxon>eudicotyledons</taxon>
        <taxon>Gunneridae</taxon>
        <taxon>Pentapetalae</taxon>
        <taxon>rosids</taxon>
        <taxon>fabids</taxon>
        <taxon>Fabales</taxon>
        <taxon>Fabaceae</taxon>
        <taxon>Papilionoideae</taxon>
        <taxon>50 kb inversion clade</taxon>
        <taxon>NPAAA clade</taxon>
        <taxon>Hologalegina</taxon>
        <taxon>IRL clade</taxon>
        <taxon>Trifolieae</taxon>
        <taxon>Trifolium</taxon>
    </lineage>
</organism>
<name>A0A392TA91_9FABA</name>
<feature type="non-terminal residue" evidence="1">
    <location>
        <position position="72"/>
    </location>
</feature>
<dbReference type="Proteomes" id="UP000265520">
    <property type="component" value="Unassembled WGS sequence"/>
</dbReference>
<feature type="non-terminal residue" evidence="1">
    <location>
        <position position="1"/>
    </location>
</feature>
<evidence type="ECO:0000313" key="1">
    <source>
        <dbReference type="EMBL" id="MCI57958.1"/>
    </source>
</evidence>
<keyword evidence="2" id="KW-1185">Reference proteome</keyword>